<dbReference type="InterPro" id="IPR036514">
    <property type="entry name" value="SGNH_hydro_sf"/>
</dbReference>
<dbReference type="PANTHER" id="PTHR22901">
    <property type="entry name" value="SIALATE O-ACETYLESTERASE"/>
    <property type="match status" value="1"/>
</dbReference>
<evidence type="ECO:0000256" key="1">
    <source>
        <dbReference type="ARBA" id="ARBA00022801"/>
    </source>
</evidence>
<evidence type="ECO:0000259" key="2">
    <source>
        <dbReference type="Pfam" id="PF03629"/>
    </source>
</evidence>
<dbReference type="Proteomes" id="UP001177934">
    <property type="component" value="Chromosome"/>
</dbReference>
<accession>A0AA95HMA1</accession>
<proteinExistence type="predicted"/>
<feature type="domain" description="Sialate O-acetylesterase" evidence="2">
    <location>
        <begin position="4"/>
        <end position="93"/>
    </location>
</feature>
<dbReference type="InterPro" id="IPR039329">
    <property type="entry name" value="SIAE"/>
</dbReference>
<dbReference type="InterPro" id="IPR005181">
    <property type="entry name" value="SASA"/>
</dbReference>
<evidence type="ECO:0000313" key="3">
    <source>
        <dbReference type="EMBL" id="WHX09061.1"/>
    </source>
</evidence>
<keyword evidence="1" id="KW-0378">Hydrolase</keyword>
<protein>
    <submittedName>
        <fullName evidence="3">Sialate O-acetylesterase</fullName>
    </submittedName>
</protein>
<dbReference type="PANTHER" id="PTHR22901:SF0">
    <property type="entry name" value="SIALATE O-ACETYLESTERASE"/>
    <property type="match status" value="1"/>
</dbReference>
<dbReference type="GO" id="GO:0001681">
    <property type="term" value="F:sialate O-acetylesterase activity"/>
    <property type="evidence" value="ECO:0007669"/>
    <property type="project" value="InterPro"/>
</dbReference>
<evidence type="ECO:0000313" key="4">
    <source>
        <dbReference type="Proteomes" id="UP001177934"/>
    </source>
</evidence>
<organism evidence="3 4">
    <name type="scientific">Phocaeicola dorei</name>
    <dbReference type="NCBI Taxonomy" id="357276"/>
    <lineage>
        <taxon>Bacteria</taxon>
        <taxon>Pseudomonadati</taxon>
        <taxon>Bacteroidota</taxon>
        <taxon>Bacteroidia</taxon>
        <taxon>Bacteroidales</taxon>
        <taxon>Bacteroidaceae</taxon>
        <taxon>Phocaeicola</taxon>
    </lineage>
</organism>
<dbReference type="Gene3D" id="3.40.50.1110">
    <property type="entry name" value="SGNH hydrolase"/>
    <property type="match status" value="1"/>
</dbReference>
<dbReference type="Pfam" id="PF03629">
    <property type="entry name" value="SASA"/>
    <property type="match status" value="1"/>
</dbReference>
<dbReference type="GO" id="GO:0005975">
    <property type="term" value="P:carbohydrate metabolic process"/>
    <property type="evidence" value="ECO:0007669"/>
    <property type="project" value="TreeGrafter"/>
</dbReference>
<name>A0AA95HMA1_9BACT</name>
<sequence length="203" mass="22972">MGSSDEYADLFMSLIADWRDKWQKPQMPFYFVQLSNHGKKEEIQDDSDWAAIREAQAQALHLNHTGMVVTTDIGKGKSNTFQSTLETGLRLSQLALKQTYGKRKMPQYPVYKSYSIEGNTLRIHFENLGKGFLHPDPVRGFIIAGTDRIFYPATVTVKKKEIIVQSPDVPHPVAVRYNWANHTDGALFGASGLPVAPFRTDNW</sequence>
<dbReference type="AlphaFoldDB" id="A0AA95HMA1"/>
<reference evidence="3" key="1">
    <citation type="journal article" date="2023" name="Nat. Commun.">
        <title>Identification of a novel Human Milk Oligosaccharides utilization cluster in the infant gut commensal Bacteroides dorei.</title>
        <authorList>
            <person name="Kijner S."/>
            <person name="Ennis D."/>
            <person name="Shmorak S."/>
            <person name="Florentin A."/>
            <person name="Yassour M."/>
        </authorList>
    </citation>
    <scope>NUCLEOTIDE SEQUENCE</scope>
    <source>
        <strain evidence="3">2</strain>
    </source>
</reference>
<dbReference type="SUPFAM" id="SSF52266">
    <property type="entry name" value="SGNH hydrolase"/>
    <property type="match status" value="1"/>
</dbReference>
<gene>
    <name evidence="3" type="ORF">QNN11_16885</name>
</gene>
<dbReference type="EMBL" id="CP126056">
    <property type="protein sequence ID" value="WHX09061.1"/>
    <property type="molecule type" value="Genomic_DNA"/>
</dbReference>